<dbReference type="Proteomes" id="UP000791440">
    <property type="component" value="Unassembled WGS sequence"/>
</dbReference>
<organism evidence="15 16">
    <name type="scientific">Manduca sexta</name>
    <name type="common">Tobacco hawkmoth</name>
    <name type="synonym">Tobacco hornworm</name>
    <dbReference type="NCBI Taxonomy" id="7130"/>
    <lineage>
        <taxon>Eukaryota</taxon>
        <taxon>Metazoa</taxon>
        <taxon>Ecdysozoa</taxon>
        <taxon>Arthropoda</taxon>
        <taxon>Hexapoda</taxon>
        <taxon>Insecta</taxon>
        <taxon>Pterygota</taxon>
        <taxon>Neoptera</taxon>
        <taxon>Endopterygota</taxon>
        <taxon>Lepidoptera</taxon>
        <taxon>Glossata</taxon>
        <taxon>Ditrysia</taxon>
        <taxon>Bombycoidea</taxon>
        <taxon>Sphingidae</taxon>
        <taxon>Sphinginae</taxon>
        <taxon>Sphingini</taxon>
        <taxon>Manduca</taxon>
    </lineage>
</organism>
<evidence type="ECO:0000256" key="2">
    <source>
        <dbReference type="ARBA" id="ARBA00004240"/>
    </source>
</evidence>
<evidence type="ECO:0000256" key="13">
    <source>
        <dbReference type="SAM" id="SignalP"/>
    </source>
</evidence>
<comment type="caution">
    <text evidence="15">The sequence shown here is derived from an EMBL/GenBank/DDBJ whole genome shotgun (WGS) entry which is preliminary data.</text>
</comment>
<keyword evidence="7" id="KW-0847">Vitamin C</keyword>
<dbReference type="SUPFAM" id="SSF53448">
    <property type="entry name" value="Nucleotide-diphospho-sugar transferases"/>
    <property type="match status" value="1"/>
</dbReference>
<protein>
    <recommendedName>
        <fullName evidence="3">procollagen-lysine 5-dioxygenase</fullName>
        <ecNumber evidence="3">1.14.11.4</ecNumber>
    </recommendedName>
</protein>
<evidence type="ECO:0000256" key="10">
    <source>
        <dbReference type="ARBA" id="ARBA00023004"/>
    </source>
</evidence>
<dbReference type="InterPro" id="IPR044861">
    <property type="entry name" value="IPNS-like_FE2OG_OXY"/>
</dbReference>
<evidence type="ECO:0000256" key="12">
    <source>
        <dbReference type="ARBA" id="ARBA00047930"/>
    </source>
</evidence>
<reference evidence="15" key="2">
    <citation type="submission" date="2020-12" db="EMBL/GenBank/DDBJ databases">
        <authorList>
            <person name="Kanost M."/>
        </authorList>
    </citation>
    <scope>NUCLEOTIDE SEQUENCE</scope>
</reference>
<dbReference type="Pfam" id="PF25342">
    <property type="entry name" value="GT_PLOD"/>
    <property type="match status" value="1"/>
</dbReference>
<dbReference type="GO" id="GO:0005506">
    <property type="term" value="F:iron ion binding"/>
    <property type="evidence" value="ECO:0007669"/>
    <property type="project" value="InterPro"/>
</dbReference>
<evidence type="ECO:0000256" key="1">
    <source>
        <dbReference type="ARBA" id="ARBA00001961"/>
    </source>
</evidence>
<evidence type="ECO:0000256" key="5">
    <source>
        <dbReference type="ARBA" id="ARBA00022729"/>
    </source>
</evidence>
<evidence type="ECO:0000256" key="6">
    <source>
        <dbReference type="ARBA" id="ARBA00022824"/>
    </source>
</evidence>
<dbReference type="SMART" id="SM00702">
    <property type="entry name" value="P4Hc"/>
    <property type="match status" value="1"/>
</dbReference>
<reference evidence="15" key="1">
    <citation type="journal article" date="2016" name="Insect Biochem. Mol. Biol.">
        <title>Multifaceted biological insights from a draft genome sequence of the tobacco hornworm moth, Manduca sexta.</title>
        <authorList>
            <person name="Kanost M.R."/>
            <person name="Arrese E.L."/>
            <person name="Cao X."/>
            <person name="Chen Y.R."/>
            <person name="Chellapilla S."/>
            <person name="Goldsmith M.R."/>
            <person name="Grosse-Wilde E."/>
            <person name="Heckel D.G."/>
            <person name="Herndon N."/>
            <person name="Jiang H."/>
            <person name="Papanicolaou A."/>
            <person name="Qu J."/>
            <person name="Soulages J.L."/>
            <person name="Vogel H."/>
            <person name="Walters J."/>
            <person name="Waterhouse R.M."/>
            <person name="Ahn S.J."/>
            <person name="Almeida F.C."/>
            <person name="An C."/>
            <person name="Aqrawi P."/>
            <person name="Bretschneider A."/>
            <person name="Bryant W.B."/>
            <person name="Bucks S."/>
            <person name="Chao H."/>
            <person name="Chevignon G."/>
            <person name="Christen J.M."/>
            <person name="Clarke D.F."/>
            <person name="Dittmer N.T."/>
            <person name="Ferguson L.C.F."/>
            <person name="Garavelou S."/>
            <person name="Gordon K.H.J."/>
            <person name="Gunaratna R.T."/>
            <person name="Han Y."/>
            <person name="Hauser F."/>
            <person name="He Y."/>
            <person name="Heidel-Fischer H."/>
            <person name="Hirsh A."/>
            <person name="Hu Y."/>
            <person name="Jiang H."/>
            <person name="Kalra D."/>
            <person name="Klinner C."/>
            <person name="Konig C."/>
            <person name="Kovar C."/>
            <person name="Kroll A.R."/>
            <person name="Kuwar S.S."/>
            <person name="Lee S.L."/>
            <person name="Lehman R."/>
            <person name="Li K."/>
            <person name="Li Z."/>
            <person name="Liang H."/>
            <person name="Lovelace S."/>
            <person name="Lu Z."/>
            <person name="Mansfield J.H."/>
            <person name="McCulloch K.J."/>
            <person name="Mathew T."/>
            <person name="Morton B."/>
            <person name="Muzny D.M."/>
            <person name="Neunemann D."/>
            <person name="Ongeri F."/>
            <person name="Pauchet Y."/>
            <person name="Pu L.L."/>
            <person name="Pyrousis I."/>
            <person name="Rao X.J."/>
            <person name="Redding A."/>
            <person name="Roesel C."/>
            <person name="Sanchez-Gracia A."/>
            <person name="Schaack S."/>
            <person name="Shukla A."/>
            <person name="Tetreau G."/>
            <person name="Wang Y."/>
            <person name="Xiong G.H."/>
            <person name="Traut W."/>
            <person name="Walsh T.K."/>
            <person name="Worley K.C."/>
            <person name="Wu D."/>
            <person name="Wu W."/>
            <person name="Wu Y.Q."/>
            <person name="Zhang X."/>
            <person name="Zou Z."/>
            <person name="Zucker H."/>
            <person name="Briscoe A.D."/>
            <person name="Burmester T."/>
            <person name="Clem R.J."/>
            <person name="Feyereisen R."/>
            <person name="Grimmelikhuijzen C.J.P."/>
            <person name="Hamodrakas S.J."/>
            <person name="Hansson B.S."/>
            <person name="Huguet E."/>
            <person name="Jermiin L.S."/>
            <person name="Lan Q."/>
            <person name="Lehman H.K."/>
            <person name="Lorenzen M."/>
            <person name="Merzendorfer H."/>
            <person name="Michalopoulos I."/>
            <person name="Morton D.B."/>
            <person name="Muthukrishnan S."/>
            <person name="Oakeshott J.G."/>
            <person name="Palmer W."/>
            <person name="Park Y."/>
            <person name="Passarelli A.L."/>
            <person name="Rozas J."/>
            <person name="Schwartz L.M."/>
            <person name="Smith W."/>
            <person name="Southgate A."/>
            <person name="Vilcinskas A."/>
            <person name="Vogt R."/>
            <person name="Wang P."/>
            <person name="Werren J."/>
            <person name="Yu X.Q."/>
            <person name="Zhou J.J."/>
            <person name="Brown S.J."/>
            <person name="Scherer S.E."/>
            <person name="Richards S."/>
            <person name="Blissard G.W."/>
        </authorList>
    </citation>
    <scope>NUCLEOTIDE SEQUENCE</scope>
</reference>
<evidence type="ECO:0000256" key="4">
    <source>
        <dbReference type="ARBA" id="ARBA00022723"/>
    </source>
</evidence>
<name>A0A921YWB2_MANSE</name>
<comment type="catalytic activity">
    <reaction evidence="12">
        <text>L-lysyl-[collagen] + 2-oxoglutarate + O2 = (5R)-5-hydroxy-L-lysyl-[collagen] + succinate + CO2</text>
        <dbReference type="Rhea" id="RHEA:16569"/>
        <dbReference type="Rhea" id="RHEA-COMP:12751"/>
        <dbReference type="Rhea" id="RHEA-COMP:12752"/>
        <dbReference type="ChEBI" id="CHEBI:15379"/>
        <dbReference type="ChEBI" id="CHEBI:16526"/>
        <dbReference type="ChEBI" id="CHEBI:16810"/>
        <dbReference type="ChEBI" id="CHEBI:29969"/>
        <dbReference type="ChEBI" id="CHEBI:30031"/>
        <dbReference type="ChEBI" id="CHEBI:133442"/>
        <dbReference type="EC" id="1.14.11.4"/>
    </reaction>
</comment>
<evidence type="ECO:0000256" key="3">
    <source>
        <dbReference type="ARBA" id="ARBA00012264"/>
    </source>
</evidence>
<sequence>MSHFIKLLTLAFLLINSAQGRDDVTVLTVATDDNHGLERFLRSAKVYNIDVEVLGKGEKWTGGDMNHPGGGQKINLLKKKLEEVAKNDPENKIVLFTDSYDVMFLGEIEEIVKKFKSFPDTRILFSAEQFCWPDSKLASQYPNTEVANPYLNSGGFIGYLPEVLEMVIYKTINDKDDDQLYYTKIYLDKNLRESLKISLDHNSVIFQNLHGALSDVQLKANSTDDWPYIENEVTKQRPLIVHGNGLSKITLNHYGNYLAKSWSPKEGCALCKDKKIELQDDALPTVMMAVFIEQPTPFMEEFLEQIHDTDYPKEKIHLFLRNNVEYHEADVDKFFQEHSKEYASAKRIKPSDFMSEPEARNIAKERCINSMCDYLFSVDSVSRLNKNTLRYLLSSGYDVIAPMLVRPGQAWSNFWGALNSAGFYARSSDYMDIVYEVIKGIWNVPFITNCYLMKISVLKTPATKSVSFSKEGLDADMAFCASLRDHGIHMHVSNEHYFGHLVNPESYDVTRTNPDLYQLLDNKLEWDNRYLHEDYLKNFEEGQKPLMPCPDVYWFPLMSPRFCSEFIEIMENFGKWSDGSNQDKRLESGYEAVPTRDIHMNQVGLERHWLHILKEYVRPLQEMVFTGYYHNPPVSLMNFVVRYRPDEQPSLRPHHDSSTYTINLALNTPNVDYEGGGCRFIRYDCSVRDTKLGWLLMHPGRLTHYHEGLLVTNGTRYIMVSFVDP</sequence>
<evidence type="ECO:0000256" key="11">
    <source>
        <dbReference type="ARBA" id="ARBA00023180"/>
    </source>
</evidence>
<keyword evidence="5 13" id="KW-0732">Signal</keyword>
<keyword evidence="6" id="KW-0256">Endoplasmic reticulum</keyword>
<evidence type="ECO:0000256" key="7">
    <source>
        <dbReference type="ARBA" id="ARBA00022896"/>
    </source>
</evidence>
<evidence type="ECO:0000256" key="8">
    <source>
        <dbReference type="ARBA" id="ARBA00022964"/>
    </source>
</evidence>
<keyword evidence="4" id="KW-0479">Metal-binding</keyword>
<keyword evidence="11" id="KW-0325">Glycoprotein</keyword>
<accession>A0A921YWB2</accession>
<dbReference type="Gene3D" id="2.60.120.620">
    <property type="entry name" value="q2cbj1_9rhob like domain"/>
    <property type="match status" value="1"/>
</dbReference>
<dbReference type="InterPro" id="IPR057589">
    <property type="entry name" value="GT_PLOD"/>
</dbReference>
<keyword evidence="16" id="KW-1185">Reference proteome</keyword>
<comment type="cofactor">
    <cofactor evidence="1">
        <name>L-ascorbate</name>
        <dbReference type="ChEBI" id="CHEBI:38290"/>
    </cofactor>
</comment>
<keyword evidence="10" id="KW-0408">Iron</keyword>
<dbReference type="PANTHER" id="PTHR10730:SF45">
    <property type="entry name" value="PROCOLLAGEN-LYSINE,2-OXOGLUTARATE 5-DIOXYGENASE"/>
    <property type="match status" value="1"/>
</dbReference>
<dbReference type="EMBL" id="JH668333">
    <property type="protein sequence ID" value="KAG6446513.1"/>
    <property type="molecule type" value="Genomic_DNA"/>
</dbReference>
<dbReference type="EC" id="1.14.11.4" evidence="3"/>
<dbReference type="GO" id="GO:0031418">
    <property type="term" value="F:L-ascorbic acid binding"/>
    <property type="evidence" value="ECO:0007669"/>
    <property type="project" value="UniProtKB-KW"/>
</dbReference>
<evidence type="ECO:0000259" key="14">
    <source>
        <dbReference type="PROSITE" id="PS51471"/>
    </source>
</evidence>
<keyword evidence="8" id="KW-0223">Dioxygenase</keyword>
<dbReference type="InterPro" id="IPR050757">
    <property type="entry name" value="Collagen_mod_GT25"/>
</dbReference>
<keyword evidence="9" id="KW-0560">Oxidoreductase</keyword>
<dbReference type="AlphaFoldDB" id="A0A921YWB2"/>
<evidence type="ECO:0000256" key="9">
    <source>
        <dbReference type="ARBA" id="ARBA00023002"/>
    </source>
</evidence>
<dbReference type="PROSITE" id="PS51471">
    <property type="entry name" value="FE2OG_OXY"/>
    <property type="match status" value="1"/>
</dbReference>
<evidence type="ECO:0000313" key="16">
    <source>
        <dbReference type="Proteomes" id="UP000791440"/>
    </source>
</evidence>
<dbReference type="InterPro" id="IPR029044">
    <property type="entry name" value="Nucleotide-diphossugar_trans"/>
</dbReference>
<evidence type="ECO:0000313" key="15">
    <source>
        <dbReference type="EMBL" id="KAG6446513.1"/>
    </source>
</evidence>
<dbReference type="OrthoDB" id="69177at2759"/>
<gene>
    <name evidence="15" type="ORF">O3G_MSEX004495</name>
</gene>
<feature type="domain" description="Fe2OG dioxygenase" evidence="14">
    <location>
        <begin position="632"/>
        <end position="725"/>
    </location>
</feature>
<feature type="signal peptide" evidence="13">
    <location>
        <begin position="1"/>
        <end position="20"/>
    </location>
</feature>
<proteinExistence type="predicted"/>
<dbReference type="PANTHER" id="PTHR10730">
    <property type="entry name" value="PROCOLLAGEN-LYSINE,2-OXOGLUTARATE 5-DIOXYGENASE/GLYCOSYLTRANSFERASE 25 FAMILY MEMBER"/>
    <property type="match status" value="1"/>
</dbReference>
<dbReference type="GO" id="GO:0008475">
    <property type="term" value="F:procollagen-lysine 5-dioxygenase activity"/>
    <property type="evidence" value="ECO:0007669"/>
    <property type="project" value="UniProtKB-EC"/>
</dbReference>
<comment type="subcellular location">
    <subcellularLocation>
        <location evidence="2">Endoplasmic reticulum</location>
    </subcellularLocation>
</comment>
<dbReference type="Pfam" id="PF03171">
    <property type="entry name" value="2OG-FeII_Oxy"/>
    <property type="match status" value="1"/>
</dbReference>
<dbReference type="InterPro" id="IPR006620">
    <property type="entry name" value="Pro_4_hyd_alph"/>
</dbReference>
<dbReference type="InterPro" id="IPR005123">
    <property type="entry name" value="Oxoglu/Fe-dep_dioxygenase_dom"/>
</dbReference>
<dbReference type="GO" id="GO:0005783">
    <property type="term" value="C:endoplasmic reticulum"/>
    <property type="evidence" value="ECO:0007669"/>
    <property type="project" value="UniProtKB-SubCell"/>
</dbReference>
<feature type="chain" id="PRO_5037527899" description="procollagen-lysine 5-dioxygenase" evidence="13">
    <location>
        <begin position="21"/>
        <end position="725"/>
    </location>
</feature>